<dbReference type="InterPro" id="IPR051677">
    <property type="entry name" value="AfsR-DnrI-RedD_regulator"/>
</dbReference>
<organism evidence="2">
    <name type="scientific">freshwater metagenome</name>
    <dbReference type="NCBI Taxonomy" id="449393"/>
    <lineage>
        <taxon>unclassified sequences</taxon>
        <taxon>metagenomes</taxon>
        <taxon>ecological metagenomes</taxon>
    </lineage>
</organism>
<proteinExistence type="predicted"/>
<dbReference type="InterPro" id="IPR036388">
    <property type="entry name" value="WH-like_DNA-bd_sf"/>
</dbReference>
<keyword evidence="1" id="KW-1133">Transmembrane helix</keyword>
<evidence type="ECO:0000256" key="1">
    <source>
        <dbReference type="SAM" id="Phobius"/>
    </source>
</evidence>
<dbReference type="PANTHER" id="PTHR35807">
    <property type="entry name" value="TRANSCRIPTIONAL REGULATOR REDD-RELATED"/>
    <property type="match status" value="1"/>
</dbReference>
<sequence>MKVRPSAASGLLLVAYLIAIPATTPIMWGRAHAAQSPTVALALVGTLFALWCVVVIRLAQAVCRQRRGHSTSGAFGWLAGLVLSMASLVLAPAVATTTNAAEISQSVRHHTKQASVTTMTVGFPIALMAKRRRDELRQVRIILEDGEVDEVIHQLQAVDEALIQRVLDALPPDNFGIIDIENIDTSGPVAASTDSPVLVVPVRNELKQWMLAYARPGGTITVAPGTDLQELASVATAMHADGRIVIATSSHATMRQLAVRPSPRVMVLHLGGDPLDDDIAKLCVRIVVRTDVSKIITPRVDKPRSRRTVEQVNTQIFVRLLQPTAVVEGLIEPFNSDLRRRCIEMTSYLAIHRHEVVTGDRLRARVLGDGYNDASTRTLANTASAVRRSLGNHDARSRLLPVSPGGHYRTADVSSDVERFHVLVGRAQESPEEEWVALNEAIGLIEGEPLSAELRGFEWFLAEGHLARLQRDAEWAALRLAQLAIASGDFDLAYYALERGRLVDPYSDDIVAALARVPRRRDHIINGCADSYANLDAIDVADRRTSPSEPAVEYE</sequence>
<dbReference type="InterPro" id="IPR011990">
    <property type="entry name" value="TPR-like_helical_dom_sf"/>
</dbReference>
<dbReference type="AlphaFoldDB" id="A0A6J7D9K2"/>
<gene>
    <name evidence="2" type="ORF">UFOPK3381_00520</name>
</gene>
<dbReference type="InterPro" id="IPR016032">
    <property type="entry name" value="Sig_transdc_resp-reg_C-effctor"/>
</dbReference>
<keyword evidence="1" id="KW-0812">Transmembrane</keyword>
<reference evidence="2" key="1">
    <citation type="submission" date="2020-05" db="EMBL/GenBank/DDBJ databases">
        <authorList>
            <person name="Chiriac C."/>
            <person name="Salcher M."/>
            <person name="Ghai R."/>
            <person name="Kavagutti S V."/>
        </authorList>
    </citation>
    <scope>NUCLEOTIDE SEQUENCE</scope>
</reference>
<dbReference type="Gene3D" id="1.25.40.10">
    <property type="entry name" value="Tetratricopeptide repeat domain"/>
    <property type="match status" value="1"/>
</dbReference>
<dbReference type="EMBL" id="CAFBLN010000014">
    <property type="protein sequence ID" value="CAB4865878.1"/>
    <property type="molecule type" value="Genomic_DNA"/>
</dbReference>
<keyword evidence="1" id="KW-0472">Membrane</keyword>
<dbReference type="PANTHER" id="PTHR35807:SF1">
    <property type="entry name" value="TRANSCRIPTIONAL REGULATOR REDD"/>
    <property type="match status" value="1"/>
</dbReference>
<accession>A0A6J7D9K2</accession>
<evidence type="ECO:0000313" key="2">
    <source>
        <dbReference type="EMBL" id="CAB4865878.1"/>
    </source>
</evidence>
<name>A0A6J7D9K2_9ZZZZ</name>
<dbReference type="GO" id="GO:0006355">
    <property type="term" value="P:regulation of DNA-templated transcription"/>
    <property type="evidence" value="ECO:0007669"/>
    <property type="project" value="InterPro"/>
</dbReference>
<dbReference type="SUPFAM" id="SSF46894">
    <property type="entry name" value="C-terminal effector domain of the bipartite response regulators"/>
    <property type="match status" value="1"/>
</dbReference>
<feature type="transmembrane region" description="Helical" evidence="1">
    <location>
        <begin position="43"/>
        <end position="63"/>
    </location>
</feature>
<feature type="transmembrane region" description="Helical" evidence="1">
    <location>
        <begin position="75"/>
        <end position="95"/>
    </location>
</feature>
<dbReference type="Gene3D" id="1.10.10.10">
    <property type="entry name" value="Winged helix-like DNA-binding domain superfamily/Winged helix DNA-binding domain"/>
    <property type="match status" value="1"/>
</dbReference>
<dbReference type="GO" id="GO:0003677">
    <property type="term" value="F:DNA binding"/>
    <property type="evidence" value="ECO:0007669"/>
    <property type="project" value="InterPro"/>
</dbReference>
<protein>
    <submittedName>
        <fullName evidence="2">Unannotated protein</fullName>
    </submittedName>
</protein>